<name>A0A4Y9YUW5_9AGAM</name>
<reference evidence="1 2" key="1">
    <citation type="submission" date="2019-02" db="EMBL/GenBank/DDBJ databases">
        <title>Genome sequencing of the rare red list fungi Dentipellis fragilis.</title>
        <authorList>
            <person name="Buettner E."/>
            <person name="Kellner H."/>
        </authorList>
    </citation>
    <scope>NUCLEOTIDE SEQUENCE [LARGE SCALE GENOMIC DNA]</scope>
    <source>
        <strain evidence="1 2">DSM 105465</strain>
    </source>
</reference>
<dbReference type="Proteomes" id="UP000298327">
    <property type="component" value="Unassembled WGS sequence"/>
</dbReference>
<proteinExistence type="predicted"/>
<dbReference type="AlphaFoldDB" id="A0A4Y9YUW5"/>
<keyword evidence="2" id="KW-1185">Reference proteome</keyword>
<protein>
    <submittedName>
        <fullName evidence="1">Uncharacterized protein</fullName>
    </submittedName>
</protein>
<evidence type="ECO:0000313" key="1">
    <source>
        <dbReference type="EMBL" id="TFY66214.1"/>
    </source>
</evidence>
<dbReference type="EMBL" id="SEOQ01000267">
    <property type="protein sequence ID" value="TFY66214.1"/>
    <property type="molecule type" value="Genomic_DNA"/>
</dbReference>
<accession>A0A4Y9YUW5</accession>
<sequence length="218" mass="23855">MAIKRKFDADAVEASTRSAKQLRLAVPFPAYQYESDNDVMMSDASSEPELIPTEHYHYRLDSGASTASSASSADPSSYPSFNIYPKSFFGPNGVDTDSHTFARLATPPPQPKNVGLFEPKGNFHHGCKSYADRSQFSPAALVFVVVDPARKSPSFVSPVLQAPMVNARCGATANSVALSRWSTPTTDALSSTRFLRLNNPSDLRHSPFAHRHLVLMLY</sequence>
<organism evidence="1 2">
    <name type="scientific">Dentipellis fragilis</name>
    <dbReference type="NCBI Taxonomy" id="205917"/>
    <lineage>
        <taxon>Eukaryota</taxon>
        <taxon>Fungi</taxon>
        <taxon>Dikarya</taxon>
        <taxon>Basidiomycota</taxon>
        <taxon>Agaricomycotina</taxon>
        <taxon>Agaricomycetes</taxon>
        <taxon>Russulales</taxon>
        <taxon>Hericiaceae</taxon>
        <taxon>Dentipellis</taxon>
    </lineage>
</organism>
<dbReference type="OrthoDB" id="2574468at2759"/>
<gene>
    <name evidence="1" type="ORF">EVG20_g4875</name>
</gene>
<comment type="caution">
    <text evidence="1">The sequence shown here is derived from an EMBL/GenBank/DDBJ whole genome shotgun (WGS) entry which is preliminary data.</text>
</comment>
<evidence type="ECO:0000313" key="2">
    <source>
        <dbReference type="Proteomes" id="UP000298327"/>
    </source>
</evidence>